<dbReference type="Pfam" id="PF17918">
    <property type="entry name" value="TetR_C_15"/>
    <property type="match status" value="1"/>
</dbReference>
<evidence type="ECO:0000256" key="3">
    <source>
        <dbReference type="SAM" id="MobiDB-lite"/>
    </source>
</evidence>
<dbReference type="AlphaFoldDB" id="A0A2A5AT35"/>
<dbReference type="SUPFAM" id="SSF46689">
    <property type="entry name" value="Homeodomain-like"/>
    <property type="match status" value="1"/>
</dbReference>
<dbReference type="EMBL" id="NVVJ01000060">
    <property type="protein sequence ID" value="PCJ22457.1"/>
    <property type="molecule type" value="Genomic_DNA"/>
</dbReference>
<feature type="DNA-binding region" description="H-T-H motif" evidence="2">
    <location>
        <begin position="42"/>
        <end position="61"/>
    </location>
</feature>
<gene>
    <name evidence="5" type="ORF">COA96_14345</name>
</gene>
<keyword evidence="1 2" id="KW-0238">DNA-binding</keyword>
<evidence type="ECO:0000313" key="6">
    <source>
        <dbReference type="Proteomes" id="UP000218327"/>
    </source>
</evidence>
<evidence type="ECO:0000313" key="5">
    <source>
        <dbReference type="EMBL" id="PCJ22457.1"/>
    </source>
</evidence>
<dbReference type="Gene3D" id="1.10.357.10">
    <property type="entry name" value="Tetracycline Repressor, domain 2"/>
    <property type="match status" value="1"/>
</dbReference>
<name>A0A2A5AT35_9GAMM</name>
<organism evidence="5 6">
    <name type="scientific">SAR86 cluster bacterium</name>
    <dbReference type="NCBI Taxonomy" id="2030880"/>
    <lineage>
        <taxon>Bacteria</taxon>
        <taxon>Pseudomonadati</taxon>
        <taxon>Pseudomonadota</taxon>
        <taxon>Gammaproteobacteria</taxon>
        <taxon>SAR86 cluster</taxon>
    </lineage>
</organism>
<dbReference type="PROSITE" id="PS50977">
    <property type="entry name" value="HTH_TETR_2"/>
    <property type="match status" value="1"/>
</dbReference>
<accession>A0A2A5AT35</accession>
<sequence>MPKKPTASQRKQPTQSRSRQMVKTIVDSAARVLIDEGYESFNTNRVAEVAGISIGSLYQYFPNKKALIEELSKQHLLQIGESINKDTIKLKHLPLEDIVRRLVRSHIQLHKVEPELHRILSNHVPETSAQSWKNELLIDIREKLFQLLSQHAQTRHIKNLSLALFIVMETVEAVVHAAVFEQTDELINGAVEEQLTRLIVGYLTSS</sequence>
<reference evidence="6" key="1">
    <citation type="submission" date="2017-08" db="EMBL/GenBank/DDBJ databases">
        <title>A dynamic microbial community with high functional redundancy inhabits the cold, oxic subseafloor aquifer.</title>
        <authorList>
            <person name="Tully B.J."/>
            <person name="Wheat C.G."/>
            <person name="Glazer B.T."/>
            <person name="Huber J.A."/>
        </authorList>
    </citation>
    <scope>NUCLEOTIDE SEQUENCE [LARGE SCALE GENOMIC DNA]</scope>
</reference>
<dbReference type="InterPro" id="IPR009057">
    <property type="entry name" value="Homeodomain-like_sf"/>
</dbReference>
<dbReference type="Proteomes" id="UP000218327">
    <property type="component" value="Unassembled WGS sequence"/>
</dbReference>
<dbReference type="PANTHER" id="PTHR30055:SF223">
    <property type="entry name" value="HTH-TYPE TRANSCRIPTIONAL REGULATOR UIDR"/>
    <property type="match status" value="1"/>
</dbReference>
<protein>
    <recommendedName>
        <fullName evidence="4">HTH tetR-type domain-containing protein</fullName>
    </recommendedName>
</protein>
<comment type="caution">
    <text evidence="5">The sequence shown here is derived from an EMBL/GenBank/DDBJ whole genome shotgun (WGS) entry which is preliminary data.</text>
</comment>
<evidence type="ECO:0000256" key="2">
    <source>
        <dbReference type="PROSITE-ProRule" id="PRU00335"/>
    </source>
</evidence>
<dbReference type="InterPro" id="IPR041669">
    <property type="entry name" value="TetR_C_15"/>
</dbReference>
<feature type="region of interest" description="Disordered" evidence="3">
    <location>
        <begin position="1"/>
        <end position="21"/>
    </location>
</feature>
<dbReference type="InterPro" id="IPR001647">
    <property type="entry name" value="HTH_TetR"/>
</dbReference>
<feature type="domain" description="HTH tetR-type" evidence="4">
    <location>
        <begin position="19"/>
        <end position="79"/>
    </location>
</feature>
<dbReference type="Pfam" id="PF00440">
    <property type="entry name" value="TetR_N"/>
    <property type="match status" value="1"/>
</dbReference>
<dbReference type="GO" id="GO:0000976">
    <property type="term" value="F:transcription cis-regulatory region binding"/>
    <property type="evidence" value="ECO:0007669"/>
    <property type="project" value="TreeGrafter"/>
</dbReference>
<dbReference type="PRINTS" id="PR00455">
    <property type="entry name" value="HTHTETR"/>
</dbReference>
<evidence type="ECO:0000259" key="4">
    <source>
        <dbReference type="PROSITE" id="PS50977"/>
    </source>
</evidence>
<dbReference type="InterPro" id="IPR050109">
    <property type="entry name" value="HTH-type_TetR-like_transc_reg"/>
</dbReference>
<dbReference type="PANTHER" id="PTHR30055">
    <property type="entry name" value="HTH-TYPE TRANSCRIPTIONAL REGULATOR RUTR"/>
    <property type="match status" value="1"/>
</dbReference>
<evidence type="ECO:0000256" key="1">
    <source>
        <dbReference type="ARBA" id="ARBA00023125"/>
    </source>
</evidence>
<proteinExistence type="predicted"/>
<dbReference type="GO" id="GO:0003700">
    <property type="term" value="F:DNA-binding transcription factor activity"/>
    <property type="evidence" value="ECO:0007669"/>
    <property type="project" value="TreeGrafter"/>
</dbReference>